<accession>A0A1H6NFT1</accession>
<proteinExistence type="predicted"/>
<reference evidence="3" key="1">
    <citation type="submission" date="2016-10" db="EMBL/GenBank/DDBJ databases">
        <authorList>
            <person name="Varghese N."/>
            <person name="Submissions S."/>
        </authorList>
    </citation>
    <scope>NUCLEOTIDE SEQUENCE [LARGE SCALE GENOMIC DNA]</scope>
    <source>
        <strain evidence="3">DSM 17616</strain>
    </source>
</reference>
<feature type="transmembrane region" description="Helical" evidence="1">
    <location>
        <begin position="40"/>
        <end position="61"/>
    </location>
</feature>
<evidence type="ECO:0000256" key="1">
    <source>
        <dbReference type="SAM" id="Phobius"/>
    </source>
</evidence>
<keyword evidence="1" id="KW-1133">Transmembrane helix</keyword>
<dbReference type="Proteomes" id="UP000199371">
    <property type="component" value="Unassembled WGS sequence"/>
</dbReference>
<sequence length="151" mass="17550">MIFNCDTEFLENKARLFKWLAYGVLIPFLLTLYIEPSVFVIKGTLTGLMVCLAICCVVVMTKRYYDDALLKHSGEQVIVNQGGIEFSNKSTGYSFKRDNDNIVSVTYTRMFGIPKIIMQFANNEFYKFIWFKDSNRLYSMLKNKESRVTRA</sequence>
<keyword evidence="1" id="KW-0812">Transmembrane</keyword>
<dbReference type="OrthoDB" id="5772798at2"/>
<feature type="transmembrane region" description="Helical" evidence="1">
    <location>
        <begin position="16"/>
        <end position="34"/>
    </location>
</feature>
<keyword evidence="3" id="KW-1185">Reference proteome</keyword>
<name>A0A1H6NFT1_9GAMM</name>
<gene>
    <name evidence="2" type="ORF">SAMN05660691_04167</name>
</gene>
<dbReference type="EMBL" id="FNXF01000036">
    <property type="protein sequence ID" value="SEI14107.1"/>
    <property type="molecule type" value="Genomic_DNA"/>
</dbReference>
<evidence type="ECO:0000313" key="2">
    <source>
        <dbReference type="EMBL" id="SEI14107.1"/>
    </source>
</evidence>
<organism evidence="2 3">
    <name type="scientific">Rheinheimera pacifica</name>
    <dbReference type="NCBI Taxonomy" id="173990"/>
    <lineage>
        <taxon>Bacteria</taxon>
        <taxon>Pseudomonadati</taxon>
        <taxon>Pseudomonadota</taxon>
        <taxon>Gammaproteobacteria</taxon>
        <taxon>Chromatiales</taxon>
        <taxon>Chromatiaceae</taxon>
        <taxon>Rheinheimera</taxon>
    </lineage>
</organism>
<keyword evidence="1" id="KW-0472">Membrane</keyword>
<dbReference type="RefSeq" id="WP_092797175.1">
    <property type="nucleotide sequence ID" value="NZ_FNXF01000036.1"/>
</dbReference>
<evidence type="ECO:0000313" key="3">
    <source>
        <dbReference type="Proteomes" id="UP000199371"/>
    </source>
</evidence>
<protein>
    <submittedName>
        <fullName evidence="2">Uncharacterized protein</fullName>
    </submittedName>
</protein>
<dbReference type="AlphaFoldDB" id="A0A1H6NFT1"/>